<evidence type="ECO:0000256" key="1">
    <source>
        <dbReference type="SAM" id="SignalP"/>
    </source>
</evidence>
<keyword evidence="1" id="KW-0732">Signal</keyword>
<dbReference type="PANTHER" id="PTHR34052:SF1">
    <property type="entry name" value="OS06G0216700 PROTEIN"/>
    <property type="match status" value="1"/>
</dbReference>
<dbReference type="Gene3D" id="2.60.40.420">
    <property type="entry name" value="Cupredoxins - blue copper proteins"/>
    <property type="match status" value="1"/>
</dbReference>
<feature type="signal peptide" evidence="1">
    <location>
        <begin position="1"/>
        <end position="26"/>
    </location>
</feature>
<dbReference type="PANTHER" id="PTHR34052">
    <property type="entry name" value="GLYCINE-RICH PROTEIN-LIKE"/>
    <property type="match status" value="1"/>
</dbReference>
<dbReference type="PROSITE" id="PS51485">
    <property type="entry name" value="PHYTOCYANIN"/>
    <property type="match status" value="1"/>
</dbReference>
<dbReference type="InterPro" id="IPR008972">
    <property type="entry name" value="Cupredoxin"/>
</dbReference>
<proteinExistence type="predicted"/>
<dbReference type="EMBL" id="KI393888">
    <property type="protein sequence ID" value="ERN06654.1"/>
    <property type="molecule type" value="Genomic_DNA"/>
</dbReference>
<dbReference type="SUPFAM" id="SSF49503">
    <property type="entry name" value="Cupredoxins"/>
    <property type="match status" value="1"/>
</dbReference>
<dbReference type="OrthoDB" id="1839683at2759"/>
<name>W1PG42_AMBTC</name>
<feature type="chain" id="PRO_5004807389" description="Phytocyanin domain-containing protein" evidence="1">
    <location>
        <begin position="27"/>
        <end position="158"/>
    </location>
</feature>
<reference evidence="4" key="1">
    <citation type="journal article" date="2013" name="Science">
        <title>The Amborella genome and the evolution of flowering plants.</title>
        <authorList>
            <consortium name="Amborella Genome Project"/>
        </authorList>
    </citation>
    <scope>NUCLEOTIDE SEQUENCE [LARGE SCALE GENOMIC DNA]</scope>
</reference>
<dbReference type="InterPro" id="IPR003245">
    <property type="entry name" value="Phytocyanin_dom"/>
</dbReference>
<keyword evidence="4" id="KW-1185">Reference proteome</keyword>
<evidence type="ECO:0000313" key="3">
    <source>
        <dbReference type="EMBL" id="ERN06654.1"/>
    </source>
</evidence>
<dbReference type="KEGG" id="atr:18434853"/>
<evidence type="ECO:0000313" key="4">
    <source>
        <dbReference type="Proteomes" id="UP000017836"/>
    </source>
</evidence>
<accession>W1PG42</accession>
<dbReference type="GO" id="GO:0009055">
    <property type="term" value="F:electron transfer activity"/>
    <property type="evidence" value="ECO:0007669"/>
    <property type="project" value="InterPro"/>
</dbReference>
<evidence type="ECO:0000259" key="2">
    <source>
        <dbReference type="PROSITE" id="PS51485"/>
    </source>
</evidence>
<protein>
    <recommendedName>
        <fullName evidence="2">Phytocyanin domain-containing protein</fullName>
    </recommendedName>
</protein>
<dbReference type="Proteomes" id="UP000017836">
    <property type="component" value="Unassembled WGS sequence"/>
</dbReference>
<sequence length="158" mass="17268">MGASKPSFVAVALWVLLGSLLYGAGASEGSLFYGADASNITVVGGDQGWTFGFNYTDWALKSGPFYLGDTLVFKYDPPNGTNHPHSVYLLRDLNSFQSCDLKRALLVGNVMQGGGKGFYFTLGLRTTHYFVCGEKQGFHCNQGLMKFSIKPLKRPCHH</sequence>
<dbReference type="AlphaFoldDB" id="W1PG42"/>
<gene>
    <name evidence="3" type="ORF">AMTR_s00058p00186140</name>
</gene>
<dbReference type="Pfam" id="PF02298">
    <property type="entry name" value="Cu_bind_like"/>
    <property type="match status" value="1"/>
</dbReference>
<dbReference type="HOGENOM" id="CLU_058719_4_2_1"/>
<dbReference type="OMA" id="TEWAFQN"/>
<feature type="domain" description="Phytocyanin" evidence="2">
    <location>
        <begin position="39"/>
        <end position="153"/>
    </location>
</feature>
<organism evidence="3 4">
    <name type="scientific">Amborella trichopoda</name>
    <dbReference type="NCBI Taxonomy" id="13333"/>
    <lineage>
        <taxon>Eukaryota</taxon>
        <taxon>Viridiplantae</taxon>
        <taxon>Streptophyta</taxon>
        <taxon>Embryophyta</taxon>
        <taxon>Tracheophyta</taxon>
        <taxon>Spermatophyta</taxon>
        <taxon>Magnoliopsida</taxon>
        <taxon>Amborellales</taxon>
        <taxon>Amborellaceae</taxon>
        <taxon>Amborella</taxon>
    </lineage>
</organism>
<dbReference type="eggNOG" id="ENOG502S16H">
    <property type="taxonomic scope" value="Eukaryota"/>
</dbReference>
<dbReference type="Gramene" id="ERN06654">
    <property type="protein sequence ID" value="ERN06654"/>
    <property type="gene ID" value="AMTR_s00058p00186140"/>
</dbReference>